<evidence type="ECO:0000313" key="3">
    <source>
        <dbReference type="Proteomes" id="UP001149090"/>
    </source>
</evidence>
<evidence type="ECO:0000313" key="2">
    <source>
        <dbReference type="EMBL" id="KAJ5077978.1"/>
    </source>
</evidence>
<dbReference type="PANTHER" id="PTHR14580:SF0">
    <property type="entry name" value="MULTIPLE MYELOMA TUMOR-ASSOCIATED PROTEIN 2"/>
    <property type="match status" value="1"/>
</dbReference>
<accession>A0A9Q0LV30</accession>
<organism evidence="2 3">
    <name type="scientific">Anaeramoeba ignava</name>
    <name type="common">Anaerobic marine amoeba</name>
    <dbReference type="NCBI Taxonomy" id="1746090"/>
    <lineage>
        <taxon>Eukaryota</taxon>
        <taxon>Metamonada</taxon>
        <taxon>Anaeramoebidae</taxon>
        <taxon>Anaeramoeba</taxon>
    </lineage>
</organism>
<proteinExistence type="predicted"/>
<dbReference type="Proteomes" id="UP001149090">
    <property type="component" value="Unassembled WGS sequence"/>
</dbReference>
<feature type="compositionally biased region" description="Basic and acidic residues" evidence="1">
    <location>
        <begin position="45"/>
        <end position="55"/>
    </location>
</feature>
<feature type="region of interest" description="Disordered" evidence="1">
    <location>
        <begin position="141"/>
        <end position="237"/>
    </location>
</feature>
<gene>
    <name evidence="2" type="ORF">M0811_05235</name>
</gene>
<feature type="compositionally biased region" description="Basic residues" evidence="1">
    <location>
        <begin position="195"/>
        <end position="229"/>
    </location>
</feature>
<name>A0A9Q0LV30_ANAIG</name>
<protein>
    <submittedName>
        <fullName evidence="2">Multiple myeloma tumor-associated protein 2 family member</fullName>
    </submittedName>
</protein>
<sequence length="237" mass="27821">MTNRRVRGGQGLFSWNNISDKVEMSYYLGHSEKTNPAWYTQPSKKPQDPKIQKQQIKEQEQAAMLAALGIKSQTKQLQPLNPIKDKQLIDQLTKRGSSQSQNLDIENTQGLGYSLRNIVPQTKNPPPIPLPLNQEVQKIQSKNPKIPNVKKNDPQNKKIHLKKHKKEHKNKKDKKSKSKKRKQKLPKDDLEKEKPKKHKNKNKKLTKKNNHKNEHKHNHKHKHKHHRKSREKETKKN</sequence>
<reference evidence="2" key="1">
    <citation type="submission" date="2022-10" db="EMBL/GenBank/DDBJ databases">
        <title>Novel sulphate-reducing endosymbionts in the free-living metamonad Anaeramoeba.</title>
        <authorList>
            <person name="Jerlstrom-Hultqvist J."/>
            <person name="Cepicka I."/>
            <person name="Gallot-Lavallee L."/>
            <person name="Salas-Leiva D."/>
            <person name="Curtis B.A."/>
            <person name="Zahonova K."/>
            <person name="Pipaliya S."/>
            <person name="Dacks J."/>
            <person name="Roger A.J."/>
        </authorList>
    </citation>
    <scope>NUCLEOTIDE SEQUENCE</scope>
    <source>
        <strain evidence="2">BMAN</strain>
    </source>
</reference>
<feature type="compositionally biased region" description="Basic residues" evidence="1">
    <location>
        <begin position="157"/>
        <end position="184"/>
    </location>
</feature>
<comment type="caution">
    <text evidence="2">The sequence shown here is derived from an EMBL/GenBank/DDBJ whole genome shotgun (WGS) entry which is preliminary data.</text>
</comment>
<feature type="compositionally biased region" description="Basic and acidic residues" evidence="1">
    <location>
        <begin position="185"/>
        <end position="194"/>
    </location>
</feature>
<dbReference type="InterPro" id="IPR039207">
    <property type="entry name" value="MMTAG2-like"/>
</dbReference>
<feature type="region of interest" description="Disordered" evidence="1">
    <location>
        <begin position="33"/>
        <end position="55"/>
    </location>
</feature>
<dbReference type="PANTHER" id="PTHR14580">
    <property type="entry name" value="MULTIPLE MYELOMA TUMOR-ASSOCIATED PROTEIN 2 FAMILY MEMBER"/>
    <property type="match status" value="1"/>
</dbReference>
<keyword evidence="3" id="KW-1185">Reference proteome</keyword>
<evidence type="ECO:0000256" key="1">
    <source>
        <dbReference type="SAM" id="MobiDB-lite"/>
    </source>
</evidence>
<dbReference type="EMBL" id="JAPDFW010000055">
    <property type="protein sequence ID" value="KAJ5077978.1"/>
    <property type="molecule type" value="Genomic_DNA"/>
</dbReference>
<dbReference type="AlphaFoldDB" id="A0A9Q0LV30"/>